<dbReference type="PANTHER" id="PTHR38781">
    <property type="entry name" value="ANTITOXIN DINJ-RELATED"/>
    <property type="match status" value="1"/>
</dbReference>
<accession>A0A842J9Y1</accession>
<dbReference type="EMBL" id="JACLZK010000002">
    <property type="protein sequence ID" value="MBC2883590.1"/>
    <property type="molecule type" value="Genomic_DNA"/>
</dbReference>
<dbReference type="GO" id="GO:0006351">
    <property type="term" value="P:DNA-templated transcription"/>
    <property type="evidence" value="ECO:0007669"/>
    <property type="project" value="TreeGrafter"/>
</dbReference>
<dbReference type="PANTHER" id="PTHR38781:SF1">
    <property type="entry name" value="ANTITOXIN DINJ-RELATED"/>
    <property type="match status" value="1"/>
</dbReference>
<sequence>MAQISIRVKDDVKKNAELVCAEIGMSVSTAINIFLKRLGSEGRIPFEIGINDPFYKKDNIEYLEQKMAKFKAGKLNFNSHELIGE</sequence>
<dbReference type="RefSeq" id="WP_185899095.1">
    <property type="nucleotide sequence ID" value="NZ_JACLZK010000002.1"/>
</dbReference>
<reference evidence="3 4" key="1">
    <citation type="submission" date="2020-08" db="EMBL/GenBank/DDBJ databases">
        <title>Complete genome and description of Campylobacter massiliensis Marseille-Q3452 sp. nov.</title>
        <authorList>
            <person name="Antezack A."/>
        </authorList>
    </citation>
    <scope>NUCLEOTIDE SEQUENCE [LARGE SCALE GENOMIC DNA]</scope>
    <source>
        <strain evidence="3 4">Marseille-Q3452</strain>
    </source>
</reference>
<dbReference type="AlphaFoldDB" id="A0A842J9Y1"/>
<evidence type="ECO:0000313" key="3">
    <source>
        <dbReference type="EMBL" id="MBC2883590.1"/>
    </source>
</evidence>
<dbReference type="Pfam" id="PF04221">
    <property type="entry name" value="RelB"/>
    <property type="match status" value="1"/>
</dbReference>
<dbReference type="InterPro" id="IPR007337">
    <property type="entry name" value="RelB/DinJ"/>
</dbReference>
<evidence type="ECO:0000313" key="4">
    <source>
        <dbReference type="Proteomes" id="UP000552683"/>
    </source>
</evidence>
<protein>
    <submittedName>
        <fullName evidence="3">Type II toxin-antitoxin system RelB/DinJ family antitoxin</fullName>
    </submittedName>
</protein>
<dbReference type="NCBIfam" id="TIGR02384">
    <property type="entry name" value="RelB_DinJ"/>
    <property type="match status" value="1"/>
</dbReference>
<proteinExistence type="inferred from homology"/>
<keyword evidence="4" id="KW-1185">Reference proteome</keyword>
<keyword evidence="2" id="KW-1277">Toxin-antitoxin system</keyword>
<dbReference type="InterPro" id="IPR013321">
    <property type="entry name" value="Arc_rbn_hlx_hlx"/>
</dbReference>
<comment type="similarity">
    <text evidence="1">Belongs to the RelB/DinJ antitoxin family.</text>
</comment>
<name>A0A842J9Y1_9BACT</name>
<gene>
    <name evidence="3" type="ORF">H7R39_10070</name>
</gene>
<evidence type="ECO:0000256" key="1">
    <source>
        <dbReference type="ARBA" id="ARBA00010562"/>
    </source>
</evidence>
<dbReference type="GO" id="GO:0006355">
    <property type="term" value="P:regulation of DNA-templated transcription"/>
    <property type="evidence" value="ECO:0007669"/>
    <property type="project" value="InterPro"/>
</dbReference>
<evidence type="ECO:0000256" key="2">
    <source>
        <dbReference type="ARBA" id="ARBA00022649"/>
    </source>
</evidence>
<dbReference type="Gene3D" id="1.10.1220.10">
    <property type="entry name" value="Met repressor-like"/>
    <property type="match status" value="1"/>
</dbReference>
<organism evidence="3 4">
    <name type="scientific">Campylobacter massiliensis</name>
    <dbReference type="NCBI Taxonomy" id="2762557"/>
    <lineage>
        <taxon>Bacteria</taxon>
        <taxon>Pseudomonadati</taxon>
        <taxon>Campylobacterota</taxon>
        <taxon>Epsilonproteobacteria</taxon>
        <taxon>Campylobacterales</taxon>
        <taxon>Campylobacteraceae</taxon>
        <taxon>Campylobacter</taxon>
    </lineage>
</organism>
<comment type="caution">
    <text evidence="3">The sequence shown here is derived from an EMBL/GenBank/DDBJ whole genome shotgun (WGS) entry which is preliminary data.</text>
</comment>
<dbReference type="Proteomes" id="UP000552683">
    <property type="component" value="Unassembled WGS sequence"/>
</dbReference>